<dbReference type="PaxDb" id="4113-PGSC0003DMT400094273"/>
<reference evidence="1" key="2">
    <citation type="submission" date="2015-06" db="UniProtKB">
        <authorList>
            <consortium name="EnsemblPlants"/>
        </authorList>
    </citation>
    <scope>IDENTIFICATION</scope>
    <source>
        <strain evidence="1">DM1-3 516 R44</strain>
    </source>
</reference>
<protein>
    <submittedName>
        <fullName evidence="1">Uncharacterized protein</fullName>
    </submittedName>
</protein>
<dbReference type="HOGENOM" id="CLU_2459043_0_0_1"/>
<evidence type="ECO:0000313" key="1">
    <source>
        <dbReference type="EnsemblPlants" id="PGSC0003DMT400094273"/>
    </source>
</evidence>
<name>M1DTT0_SOLTU</name>
<proteinExistence type="predicted"/>
<dbReference type="Proteomes" id="UP000011115">
    <property type="component" value="Unassembled WGS sequence"/>
</dbReference>
<dbReference type="InParanoid" id="M1DTT0"/>
<dbReference type="Gramene" id="PGSC0003DMT400094273">
    <property type="protein sequence ID" value="PGSC0003DMT400094273"/>
    <property type="gene ID" value="PGSC0003DMG400043844"/>
</dbReference>
<evidence type="ECO:0000313" key="2">
    <source>
        <dbReference type="Proteomes" id="UP000011115"/>
    </source>
</evidence>
<keyword evidence="2" id="KW-1185">Reference proteome</keyword>
<sequence length="89" mass="10439">MKIKKDWKLSEEQGQISIEIDRTLQEKMRLKVDKEIKSGGFYNVENSTDGQAPDALKAQENQHVTCAYYAYNYDNFVTSSHRMQRYEPT</sequence>
<dbReference type="AlphaFoldDB" id="M1DTT0"/>
<dbReference type="EnsemblPlants" id="PGSC0003DMT400094273">
    <property type="protein sequence ID" value="PGSC0003DMT400094273"/>
    <property type="gene ID" value="PGSC0003DMG400043844"/>
</dbReference>
<reference evidence="2" key="1">
    <citation type="journal article" date="2011" name="Nature">
        <title>Genome sequence and analysis of the tuber crop potato.</title>
        <authorList>
            <consortium name="The Potato Genome Sequencing Consortium"/>
        </authorList>
    </citation>
    <scope>NUCLEOTIDE SEQUENCE [LARGE SCALE GENOMIC DNA]</scope>
    <source>
        <strain evidence="2">cv. DM1-3 516 R44</strain>
    </source>
</reference>
<accession>M1DTT0</accession>
<organism evidence="1 2">
    <name type="scientific">Solanum tuberosum</name>
    <name type="common">Potato</name>
    <dbReference type="NCBI Taxonomy" id="4113"/>
    <lineage>
        <taxon>Eukaryota</taxon>
        <taxon>Viridiplantae</taxon>
        <taxon>Streptophyta</taxon>
        <taxon>Embryophyta</taxon>
        <taxon>Tracheophyta</taxon>
        <taxon>Spermatophyta</taxon>
        <taxon>Magnoliopsida</taxon>
        <taxon>eudicotyledons</taxon>
        <taxon>Gunneridae</taxon>
        <taxon>Pentapetalae</taxon>
        <taxon>asterids</taxon>
        <taxon>lamiids</taxon>
        <taxon>Solanales</taxon>
        <taxon>Solanaceae</taxon>
        <taxon>Solanoideae</taxon>
        <taxon>Solaneae</taxon>
        <taxon>Solanum</taxon>
    </lineage>
</organism>